<evidence type="ECO:0000256" key="1">
    <source>
        <dbReference type="ARBA" id="ARBA00007150"/>
    </source>
</evidence>
<dbReference type="EC" id="2.5.1.145" evidence="7"/>
<feature type="transmembrane region" description="Helical" evidence="7">
    <location>
        <begin position="178"/>
        <end position="196"/>
    </location>
</feature>
<evidence type="ECO:0000256" key="2">
    <source>
        <dbReference type="ARBA" id="ARBA00022475"/>
    </source>
</evidence>
<comment type="function">
    <text evidence="7">Catalyzes the transfer of the diacylglyceryl group from phosphatidylglycerol to the sulfhydryl group of the N-terminal cysteine of a prolipoprotein, the first step in the formation of mature lipoproteins.</text>
</comment>
<dbReference type="PANTHER" id="PTHR30589:SF0">
    <property type="entry name" value="PHOSPHATIDYLGLYCEROL--PROLIPOPROTEIN DIACYLGLYCERYL TRANSFERASE"/>
    <property type="match status" value="1"/>
</dbReference>
<keyword evidence="3 7" id="KW-0808">Transferase</keyword>
<dbReference type="PROSITE" id="PS01311">
    <property type="entry name" value="LGT"/>
    <property type="match status" value="1"/>
</dbReference>
<dbReference type="PANTHER" id="PTHR30589">
    <property type="entry name" value="PROLIPOPROTEIN DIACYLGLYCERYL TRANSFERASE"/>
    <property type="match status" value="1"/>
</dbReference>
<keyword evidence="4 7" id="KW-0812">Transmembrane</keyword>
<reference evidence="8 9" key="1">
    <citation type="submission" date="2019-10" db="EMBL/GenBank/DDBJ databases">
        <title>Draft genome sequences of Lactobacillus strains.</title>
        <authorList>
            <person name="Cho G.-S."/>
            <person name="Fagbemigun O."/>
            <person name="Brinks E."/>
            <person name="Franz C.M.A.P."/>
        </authorList>
    </citation>
    <scope>NUCLEOTIDE SEQUENCE [LARGE SCALE GENOMIC DNA]</scope>
    <source>
        <strain evidence="8 9">313</strain>
    </source>
</reference>
<protein>
    <recommendedName>
        <fullName evidence="7">Phosphatidylglycerol--prolipoprotein diacylglyceryl transferase</fullName>
        <ecNumber evidence="7">2.5.1.145</ecNumber>
    </recommendedName>
</protein>
<dbReference type="GO" id="GO:0008961">
    <property type="term" value="F:phosphatidylglycerol-prolipoprotein diacylglyceryl transferase activity"/>
    <property type="evidence" value="ECO:0007669"/>
    <property type="project" value="UniProtKB-UniRule"/>
</dbReference>
<dbReference type="UniPathway" id="UPA00664"/>
<keyword evidence="5 7" id="KW-1133">Transmembrane helix</keyword>
<comment type="catalytic activity">
    <reaction evidence="7">
        <text>L-cysteinyl-[prolipoprotein] + a 1,2-diacyl-sn-glycero-3-phospho-(1'-sn-glycerol) = an S-1,2-diacyl-sn-glyceryl-L-cysteinyl-[prolipoprotein] + sn-glycerol 1-phosphate + H(+)</text>
        <dbReference type="Rhea" id="RHEA:56712"/>
        <dbReference type="Rhea" id="RHEA-COMP:14679"/>
        <dbReference type="Rhea" id="RHEA-COMP:14680"/>
        <dbReference type="ChEBI" id="CHEBI:15378"/>
        <dbReference type="ChEBI" id="CHEBI:29950"/>
        <dbReference type="ChEBI" id="CHEBI:57685"/>
        <dbReference type="ChEBI" id="CHEBI:64716"/>
        <dbReference type="ChEBI" id="CHEBI:140658"/>
        <dbReference type="EC" id="2.5.1.145"/>
    </reaction>
</comment>
<feature type="transmembrane region" description="Helical" evidence="7">
    <location>
        <begin position="85"/>
        <end position="111"/>
    </location>
</feature>
<dbReference type="GO" id="GO:0042158">
    <property type="term" value="P:lipoprotein biosynthetic process"/>
    <property type="evidence" value="ECO:0007669"/>
    <property type="project" value="UniProtKB-UniRule"/>
</dbReference>
<dbReference type="EMBL" id="WHOE01000032">
    <property type="protein sequence ID" value="MPW14464.1"/>
    <property type="molecule type" value="Genomic_DNA"/>
</dbReference>
<evidence type="ECO:0000256" key="5">
    <source>
        <dbReference type="ARBA" id="ARBA00022989"/>
    </source>
</evidence>
<evidence type="ECO:0000256" key="7">
    <source>
        <dbReference type="HAMAP-Rule" id="MF_01147"/>
    </source>
</evidence>
<dbReference type="Proteomes" id="UP000430466">
    <property type="component" value="Unassembled WGS sequence"/>
</dbReference>
<comment type="caution">
    <text evidence="8">The sequence shown here is derived from an EMBL/GenBank/DDBJ whole genome shotgun (WGS) entry which is preliminary data.</text>
</comment>
<feature type="transmembrane region" description="Helical" evidence="7">
    <location>
        <begin position="208"/>
        <end position="226"/>
    </location>
</feature>
<name>A0A6A7K2J8_LACHE</name>
<dbReference type="Pfam" id="PF01790">
    <property type="entry name" value="LGT"/>
    <property type="match status" value="1"/>
</dbReference>
<accession>A0A6A7K2J8</accession>
<dbReference type="GO" id="GO:0005886">
    <property type="term" value="C:plasma membrane"/>
    <property type="evidence" value="ECO:0007669"/>
    <property type="project" value="UniProtKB-SubCell"/>
</dbReference>
<keyword evidence="8" id="KW-0449">Lipoprotein</keyword>
<evidence type="ECO:0000256" key="3">
    <source>
        <dbReference type="ARBA" id="ARBA00022679"/>
    </source>
</evidence>
<evidence type="ECO:0000313" key="8">
    <source>
        <dbReference type="EMBL" id="MPW14464.1"/>
    </source>
</evidence>
<evidence type="ECO:0000256" key="4">
    <source>
        <dbReference type="ARBA" id="ARBA00022692"/>
    </source>
</evidence>
<keyword evidence="2 7" id="KW-1003">Cell membrane</keyword>
<keyword evidence="8" id="KW-0328">Glycosyltransferase</keyword>
<feature type="transmembrane region" description="Helical" evidence="7">
    <location>
        <begin position="50"/>
        <end position="73"/>
    </location>
</feature>
<evidence type="ECO:0000313" key="9">
    <source>
        <dbReference type="Proteomes" id="UP000430466"/>
    </source>
</evidence>
<feature type="transmembrane region" description="Helical" evidence="7">
    <location>
        <begin position="20"/>
        <end position="38"/>
    </location>
</feature>
<dbReference type="InterPro" id="IPR001640">
    <property type="entry name" value="Lgt"/>
</dbReference>
<dbReference type="AlphaFoldDB" id="A0A6A7K2J8"/>
<gene>
    <name evidence="7" type="primary">lgt</name>
    <name evidence="8" type="ORF">GDZ32_05640</name>
</gene>
<feature type="transmembrane region" description="Helical" evidence="7">
    <location>
        <begin position="232"/>
        <end position="257"/>
    </location>
</feature>
<organism evidence="8 9">
    <name type="scientific">Lactobacillus helveticus</name>
    <name type="common">Lactobacillus suntoryeus</name>
    <dbReference type="NCBI Taxonomy" id="1587"/>
    <lineage>
        <taxon>Bacteria</taxon>
        <taxon>Bacillati</taxon>
        <taxon>Bacillota</taxon>
        <taxon>Bacilli</taxon>
        <taxon>Lactobacillales</taxon>
        <taxon>Lactobacillaceae</taxon>
        <taxon>Lactobacillus</taxon>
    </lineage>
</organism>
<proteinExistence type="inferred from homology"/>
<dbReference type="HAMAP" id="MF_01147">
    <property type="entry name" value="Lgt"/>
    <property type="match status" value="1"/>
</dbReference>
<dbReference type="NCBIfam" id="TIGR00544">
    <property type="entry name" value="lgt"/>
    <property type="match status" value="1"/>
</dbReference>
<evidence type="ECO:0000256" key="6">
    <source>
        <dbReference type="ARBA" id="ARBA00023136"/>
    </source>
</evidence>
<sequence length="280" mass="32348">MMINMVINPIAFQLGNLSVKWYGIIMAVAIILAAWMSIEEGKKRQIISDDFIDLLLWAVPLGYVGARIYYVIFEWGYYSQHPDQIIAIWHGGIAIYGGLIAGLIVLLVFCYKRMLPPFLMLDIITPGVMAAQILGRWGNFVNQEAHGSPTTLHFLQSLHLPEFIIQQMKIGGTYYQPTFLYESFFNLVGLILILALRHRKHVFKQGEVFMTYLLWYSVVRFFVEGLRTDSLYAFGMIRVSQALSLVLFIATIILWIYRRKVLKPKWYLQGSGLKYPYTRD</sequence>
<comment type="subcellular location">
    <subcellularLocation>
        <location evidence="7">Cell membrane</location>
        <topology evidence="7">Multi-pass membrane protein</topology>
    </subcellularLocation>
</comment>
<keyword evidence="6 7" id="KW-0472">Membrane</keyword>
<comment type="similarity">
    <text evidence="1 7">Belongs to the Lgt family.</text>
</comment>
<comment type="pathway">
    <text evidence="7">Protein modification; lipoprotein biosynthesis (diacylglyceryl transfer).</text>
</comment>
<feature type="binding site" evidence="7">
    <location>
        <position position="136"/>
    </location>
    <ligand>
        <name>a 1,2-diacyl-sn-glycero-3-phospho-(1'-sn-glycerol)</name>
        <dbReference type="ChEBI" id="CHEBI:64716"/>
    </ligand>
</feature>